<gene>
    <name evidence="5" type="ORF">H4K34_10110</name>
</gene>
<accession>A0A7H0VAI7</accession>
<evidence type="ECO:0000259" key="4">
    <source>
        <dbReference type="Pfam" id="PF08540"/>
    </source>
</evidence>
<comment type="similarity">
    <text evidence="1">Belongs to the thiolase-like superfamily. HMG-CoA synthase family.</text>
</comment>
<proteinExistence type="inferred from homology"/>
<name>A0A7H0VAI7_9FLAO</name>
<reference evidence="5 6" key="1">
    <citation type="submission" date="2020-08" db="EMBL/GenBank/DDBJ databases">
        <title>Croceimicrobium hydrocarbonivorans gen. nov., sp. nov., a novel marine bacterium isolated from a bacterial consortium that degrades polyethylene terephthalate.</title>
        <authorList>
            <person name="Liu R."/>
        </authorList>
    </citation>
    <scope>NUCLEOTIDE SEQUENCE [LARGE SCALE GENOMIC DNA]</scope>
    <source>
        <strain evidence="5 6">A20-9</strain>
    </source>
</reference>
<dbReference type="Proteomes" id="UP000516305">
    <property type="component" value="Chromosome"/>
</dbReference>
<dbReference type="PANTHER" id="PTHR43323">
    <property type="entry name" value="3-HYDROXY-3-METHYLGLUTARYL COENZYME A SYNTHASE"/>
    <property type="match status" value="1"/>
</dbReference>
<dbReference type="SUPFAM" id="SSF53901">
    <property type="entry name" value="Thiolase-like"/>
    <property type="match status" value="2"/>
</dbReference>
<sequence>MTKTGIDAIHYYVPSLVLPISALAEARGIEYAKLNKGLGLEGMALCDADEDVATMAAEAAINLIEEQGLKPQEIDRIYLGTESALDAAKPTAAYILGIIEDRLQSEYGERCLQNCDVIDMTFACIGGVDALLNSADYIRLRPQSKAIVIAADKAQYDLASTGEYTQGAGAVAMLISANPRLLSLEPEFGVATKSEYDFFKPRRLFAKSDLLQAAAQLLGSPIKEEDISALLASADDAFWGSDKKEIELFKEEPVFDGPYSNDCYKARTSEALKHLEQQRPELSILKDWDYTVFHLPYAFQARRMFTEMWLDRLPSSELASLVAELGQASGESPDWDHAFVKAVSKSEAYRQFVATKIAPGERASSQIGNMYTASLFMSFLSILESAREANENLAGKQMGFMAYGSGSKSKVFFGNLEAQWKEALPKGALFSRLAQRQTIDFKTYEALHKGELKEAVQTRNGSVFQALAQEPNREGYRYYAQASK</sequence>
<evidence type="ECO:0000256" key="2">
    <source>
        <dbReference type="ARBA" id="ARBA00022679"/>
    </source>
</evidence>
<dbReference type="GO" id="GO:0006084">
    <property type="term" value="P:acetyl-CoA metabolic process"/>
    <property type="evidence" value="ECO:0007669"/>
    <property type="project" value="InterPro"/>
</dbReference>
<feature type="domain" description="Hydroxymethylglutaryl-coenzyme A synthase N-terminal" evidence="3">
    <location>
        <begin position="4"/>
        <end position="178"/>
    </location>
</feature>
<dbReference type="InterPro" id="IPR013528">
    <property type="entry name" value="HMG_CoA_synth_N"/>
</dbReference>
<dbReference type="RefSeq" id="WP_210757302.1">
    <property type="nucleotide sequence ID" value="NZ_CP060139.1"/>
</dbReference>
<evidence type="ECO:0000313" key="6">
    <source>
        <dbReference type="Proteomes" id="UP000516305"/>
    </source>
</evidence>
<evidence type="ECO:0000256" key="1">
    <source>
        <dbReference type="ARBA" id="ARBA00007061"/>
    </source>
</evidence>
<keyword evidence="6" id="KW-1185">Reference proteome</keyword>
<dbReference type="InterPro" id="IPR016039">
    <property type="entry name" value="Thiolase-like"/>
</dbReference>
<protein>
    <submittedName>
        <fullName evidence="5">Hydroxymethylglutaryl-CoA synthase family protein</fullName>
    </submittedName>
</protein>
<dbReference type="PANTHER" id="PTHR43323:SF2">
    <property type="entry name" value="HYDROXYMETHYLGLUTARYL-COA SYNTHASE"/>
    <property type="match status" value="1"/>
</dbReference>
<keyword evidence="2" id="KW-0808">Transferase</keyword>
<organism evidence="5 6">
    <name type="scientific">Croceimicrobium hydrocarbonivorans</name>
    <dbReference type="NCBI Taxonomy" id="2761580"/>
    <lineage>
        <taxon>Bacteria</taxon>
        <taxon>Pseudomonadati</taxon>
        <taxon>Bacteroidota</taxon>
        <taxon>Flavobacteriia</taxon>
        <taxon>Flavobacteriales</taxon>
        <taxon>Owenweeksiaceae</taxon>
        <taxon>Croceimicrobium</taxon>
    </lineage>
</organism>
<dbReference type="Gene3D" id="3.40.47.10">
    <property type="match status" value="1"/>
</dbReference>
<dbReference type="CDD" id="cd00827">
    <property type="entry name" value="init_cond_enzymes"/>
    <property type="match status" value="1"/>
</dbReference>
<evidence type="ECO:0000313" key="5">
    <source>
        <dbReference type="EMBL" id="QNR22735.1"/>
    </source>
</evidence>
<dbReference type="KEGG" id="chyd:H4K34_10110"/>
<dbReference type="Pfam" id="PF01154">
    <property type="entry name" value="HMG_CoA_synt_N"/>
    <property type="match status" value="1"/>
</dbReference>
<dbReference type="AlphaFoldDB" id="A0A7H0VAI7"/>
<dbReference type="GO" id="GO:0004421">
    <property type="term" value="F:hydroxymethylglutaryl-CoA synthase activity"/>
    <property type="evidence" value="ECO:0007669"/>
    <property type="project" value="InterPro"/>
</dbReference>
<dbReference type="InterPro" id="IPR013746">
    <property type="entry name" value="HMG_CoA_synt_C_dom"/>
</dbReference>
<evidence type="ECO:0000259" key="3">
    <source>
        <dbReference type="Pfam" id="PF01154"/>
    </source>
</evidence>
<dbReference type="Pfam" id="PF08540">
    <property type="entry name" value="HMG_CoA_synt_C"/>
    <property type="match status" value="1"/>
</dbReference>
<dbReference type="EMBL" id="CP060139">
    <property type="protein sequence ID" value="QNR22735.1"/>
    <property type="molecule type" value="Genomic_DNA"/>
</dbReference>
<feature type="domain" description="Hydroxymethylglutaryl-coenzyme A synthase C-terminal" evidence="4">
    <location>
        <begin position="248"/>
        <end position="446"/>
    </location>
</feature>